<proteinExistence type="inferred from homology"/>
<reference evidence="2 3" key="1">
    <citation type="submission" date="2017-07" db="EMBL/GenBank/DDBJ databases">
        <title>Paenibacillus herberti R33 genome sequencing and assembly.</title>
        <authorList>
            <person name="Su W."/>
        </authorList>
    </citation>
    <scope>NUCLEOTIDE SEQUENCE [LARGE SCALE GENOMIC DNA]</scope>
    <source>
        <strain evidence="2 3">R33</strain>
    </source>
</reference>
<dbReference type="AlphaFoldDB" id="A0A229P4K0"/>
<dbReference type="PANTHER" id="PTHR30292">
    <property type="entry name" value="UNCHARACTERIZED PROTEIN YBGL-RELATED"/>
    <property type="match status" value="1"/>
</dbReference>
<comment type="catalytic activity">
    <reaction evidence="1">
        <text>5-oxo-L-proline + ATP + 2 H2O = L-glutamate + ADP + phosphate + H(+)</text>
        <dbReference type="Rhea" id="RHEA:10348"/>
        <dbReference type="ChEBI" id="CHEBI:15377"/>
        <dbReference type="ChEBI" id="CHEBI:15378"/>
        <dbReference type="ChEBI" id="CHEBI:29985"/>
        <dbReference type="ChEBI" id="CHEBI:30616"/>
        <dbReference type="ChEBI" id="CHEBI:43474"/>
        <dbReference type="ChEBI" id="CHEBI:58402"/>
        <dbReference type="ChEBI" id="CHEBI:456216"/>
        <dbReference type="EC" id="3.5.2.9"/>
    </reaction>
</comment>
<dbReference type="EC" id="3.5.2.9" evidence="1"/>
<dbReference type="GO" id="GO:0017168">
    <property type="term" value="F:5-oxoprolinase (ATP-hydrolyzing) activity"/>
    <property type="evidence" value="ECO:0007669"/>
    <property type="project" value="UniProtKB-UniRule"/>
</dbReference>
<dbReference type="SUPFAM" id="SSF88713">
    <property type="entry name" value="Glycoside hydrolase/deacetylase"/>
    <property type="match status" value="1"/>
</dbReference>
<evidence type="ECO:0000313" key="2">
    <source>
        <dbReference type="EMBL" id="OXM17183.1"/>
    </source>
</evidence>
<dbReference type="GO" id="GO:0005975">
    <property type="term" value="P:carbohydrate metabolic process"/>
    <property type="evidence" value="ECO:0007669"/>
    <property type="project" value="InterPro"/>
</dbReference>
<organism evidence="2 3">
    <name type="scientific">Paenibacillus herberti</name>
    <dbReference type="NCBI Taxonomy" id="1619309"/>
    <lineage>
        <taxon>Bacteria</taxon>
        <taxon>Bacillati</taxon>
        <taxon>Bacillota</taxon>
        <taxon>Bacilli</taxon>
        <taxon>Bacillales</taxon>
        <taxon>Paenibacillaceae</taxon>
        <taxon>Paenibacillus</taxon>
    </lineage>
</organism>
<dbReference type="Proteomes" id="UP000215145">
    <property type="component" value="Unassembled WGS sequence"/>
</dbReference>
<dbReference type="CDD" id="cd10787">
    <property type="entry name" value="LamB_YcsF_like"/>
    <property type="match status" value="1"/>
</dbReference>
<dbReference type="NCBIfam" id="NF003816">
    <property type="entry name" value="PRK05406.1-5"/>
    <property type="match status" value="1"/>
</dbReference>
<keyword evidence="3" id="KW-1185">Reference proteome</keyword>
<keyword evidence="1" id="KW-0378">Hydrolase</keyword>
<dbReference type="HAMAP" id="MF_00691">
    <property type="entry name" value="PxpA"/>
    <property type="match status" value="1"/>
</dbReference>
<gene>
    <name evidence="1" type="primary">pxpA</name>
    <name evidence="2" type="ORF">CGZ75_11395</name>
</gene>
<comment type="caution">
    <text evidence="2">The sequence shown here is derived from an EMBL/GenBank/DDBJ whole genome shotgun (WGS) entry which is preliminary data.</text>
</comment>
<dbReference type="Pfam" id="PF03746">
    <property type="entry name" value="LamB_YcsF"/>
    <property type="match status" value="1"/>
</dbReference>
<dbReference type="RefSeq" id="WP_089524260.1">
    <property type="nucleotide sequence ID" value="NZ_NMUQ01000001.1"/>
</dbReference>
<dbReference type="Gene3D" id="3.20.20.370">
    <property type="entry name" value="Glycoside hydrolase/deacetylase"/>
    <property type="match status" value="1"/>
</dbReference>
<dbReference type="OrthoDB" id="9773478at2"/>
<comment type="function">
    <text evidence="1">Catalyzes the cleavage of 5-oxoproline to form L-glutamate coupled to the hydrolysis of ATP to ADP and inorganic phosphate.</text>
</comment>
<accession>A0A229P4K0</accession>
<dbReference type="GO" id="GO:0005524">
    <property type="term" value="F:ATP binding"/>
    <property type="evidence" value="ECO:0007669"/>
    <property type="project" value="UniProtKB-UniRule"/>
</dbReference>
<evidence type="ECO:0000256" key="1">
    <source>
        <dbReference type="HAMAP-Rule" id="MF_00691"/>
    </source>
</evidence>
<sequence>MQNATIDLNADFGEGYGAYSFGADEALLKSITSASIACGWHAGDPRTMRESVERCLKANVVIGAHPGYPDRQGFGRRPMGLTAEEVYEAVLYQVGALQAFVRAAGGQLRHIKPHGALYHQCGSSLEHALAVARAAADLGGLTIYGQTGSKLLEAAASLGLPVIAEGFADRGYFSDGSLAGRDVPGAVLHDPDRVLQQALSIALRSEVIAIGGGMATVRADTLCLHGDGPGAAEAAGMIRTGLEAAGVSVAAPRFT</sequence>
<protein>
    <recommendedName>
        <fullName evidence="1">5-oxoprolinase subunit A</fullName>
        <shortName evidence="1">5-OPase subunit A</shortName>
        <ecNumber evidence="1">3.5.2.9</ecNumber>
    </recommendedName>
    <alternativeName>
        <fullName evidence="1">5-oxoprolinase (ATP-hydrolyzing) subunit A</fullName>
    </alternativeName>
</protein>
<keyword evidence="1" id="KW-0547">Nucleotide-binding</keyword>
<name>A0A229P4K0_9BACL</name>
<dbReference type="InterPro" id="IPR011330">
    <property type="entry name" value="Glyco_hydro/deAcase_b/a-brl"/>
</dbReference>
<keyword evidence="1" id="KW-0067">ATP-binding</keyword>
<evidence type="ECO:0000313" key="3">
    <source>
        <dbReference type="Proteomes" id="UP000215145"/>
    </source>
</evidence>
<dbReference type="EMBL" id="NMUQ01000001">
    <property type="protein sequence ID" value="OXM17183.1"/>
    <property type="molecule type" value="Genomic_DNA"/>
</dbReference>
<comment type="similarity">
    <text evidence="1">Belongs to the LamB/PxpA family.</text>
</comment>
<comment type="subunit">
    <text evidence="1">Forms a complex composed of PxpA, PxpB and PxpC.</text>
</comment>
<dbReference type="PANTHER" id="PTHR30292:SF0">
    <property type="entry name" value="5-OXOPROLINASE SUBUNIT A"/>
    <property type="match status" value="1"/>
</dbReference>
<dbReference type="NCBIfam" id="NF003814">
    <property type="entry name" value="PRK05406.1-3"/>
    <property type="match status" value="1"/>
</dbReference>
<dbReference type="InterPro" id="IPR005501">
    <property type="entry name" value="LamB/YcsF/PxpA-like"/>
</dbReference>